<feature type="non-terminal residue" evidence="1">
    <location>
        <position position="60"/>
    </location>
</feature>
<keyword evidence="2" id="KW-1185">Reference proteome</keyword>
<protein>
    <submittedName>
        <fullName evidence="1">Amidohydrolase</fullName>
    </submittedName>
</protein>
<organism evidence="1 2">
    <name type="scientific">Serratia marcescens</name>
    <dbReference type="NCBI Taxonomy" id="615"/>
    <lineage>
        <taxon>Bacteria</taxon>
        <taxon>Pseudomonadati</taxon>
        <taxon>Pseudomonadota</taxon>
        <taxon>Gammaproteobacteria</taxon>
        <taxon>Enterobacterales</taxon>
        <taxon>Yersiniaceae</taxon>
        <taxon>Serratia</taxon>
    </lineage>
</organism>
<proteinExistence type="predicted"/>
<reference evidence="1 2" key="2">
    <citation type="submission" date="2018-06" db="EMBL/GenBank/DDBJ databases">
        <title>Serratia marcescens genome sequencing and assembly.</title>
        <authorList>
            <person name="Martins R.C.R."/>
            <person name="Perdigao-Neto L.V."/>
            <person name="Costa S.F."/>
            <person name="Levin A.S.S."/>
        </authorList>
    </citation>
    <scope>NUCLEOTIDE SEQUENCE [LARGE SCALE GENOMIC DNA]</scope>
    <source>
        <strain evidence="1 2">1283</strain>
    </source>
</reference>
<dbReference type="SUPFAM" id="SSF53187">
    <property type="entry name" value="Zn-dependent exopeptidases"/>
    <property type="match status" value="1"/>
</dbReference>
<evidence type="ECO:0000313" key="1">
    <source>
        <dbReference type="EMBL" id="PYA60258.1"/>
    </source>
</evidence>
<accession>A0ABX5N9W4</accession>
<dbReference type="EMBL" id="QJQB01000477">
    <property type="protein sequence ID" value="PYA60258.1"/>
    <property type="molecule type" value="Genomic_DNA"/>
</dbReference>
<sequence>MINKIIEGYLPQLTAIRHDIHQHPELGFEEFRTSDLVADYLNSWGYEVHRGLAGTGVVGT</sequence>
<dbReference type="Proteomes" id="UP000247823">
    <property type="component" value="Unassembled WGS sequence"/>
</dbReference>
<evidence type="ECO:0000313" key="2">
    <source>
        <dbReference type="Proteomes" id="UP000247823"/>
    </source>
</evidence>
<reference evidence="2" key="1">
    <citation type="submission" date="2018-06" db="EMBL/GenBank/DDBJ databases">
        <title>Serratia marcescens genome sequencing and assembly.</title>
        <authorList>
            <person name="Martins R.C."/>
            <person name="Perdigao-Neto L.V."/>
            <person name="Costa S.F."/>
            <person name="Levin A.S.S."/>
        </authorList>
    </citation>
    <scope>NUCLEOTIDE SEQUENCE [LARGE SCALE GENOMIC DNA]</scope>
    <source>
        <strain evidence="2">1283</strain>
    </source>
</reference>
<gene>
    <name evidence="1" type="ORF">DMW51_21005</name>
</gene>
<name>A0ABX5N9W4_SERMA</name>
<dbReference type="Gene3D" id="3.40.630.10">
    <property type="entry name" value="Zn peptidases"/>
    <property type="match status" value="1"/>
</dbReference>
<comment type="caution">
    <text evidence="1">The sequence shown here is derived from an EMBL/GenBank/DDBJ whole genome shotgun (WGS) entry which is preliminary data.</text>
</comment>